<proteinExistence type="predicted"/>
<accession>A0A6S6XTZ5</accession>
<sequence>MRCKAEGVPHGHSMPATDNAVARPKPGGSGCGEGGRSLRCAACEGHNPSLRHDALSTTRGTRLKLALKWPAPTPHFKTHGHPDKNPGRNREDARGRPPGGRSARLHCAFCEAGSDHRGTGPTLP</sequence>
<evidence type="ECO:0000256" key="1">
    <source>
        <dbReference type="SAM" id="MobiDB-lite"/>
    </source>
</evidence>
<feature type="region of interest" description="Disordered" evidence="1">
    <location>
        <begin position="69"/>
        <end position="104"/>
    </location>
</feature>
<dbReference type="KEGG" id="doe:DENOEST_2325"/>
<feature type="compositionally biased region" description="Basic and acidic residues" evidence="1">
    <location>
        <begin position="80"/>
        <end position="95"/>
    </location>
</feature>
<reference evidence="2 3" key="1">
    <citation type="submission" date="2020-03" db="EMBL/GenBank/DDBJ databases">
        <authorList>
            <consortium name="Genoscope - CEA"/>
            <person name="William W."/>
        </authorList>
    </citation>
    <scope>NUCLEOTIDE SEQUENCE [LARGE SCALE GENOMIC DNA]</scope>
    <source>
        <strain evidence="3">DSM 16959</strain>
    </source>
</reference>
<keyword evidence="3" id="KW-1185">Reference proteome</keyword>
<gene>
    <name evidence="2" type="ORF">DENOEST_2325</name>
</gene>
<evidence type="ECO:0000313" key="2">
    <source>
        <dbReference type="EMBL" id="CAB1369490.1"/>
    </source>
</evidence>
<protein>
    <submittedName>
        <fullName evidence="2">Uncharacterized protein</fullName>
    </submittedName>
</protein>
<name>A0A6S6XTZ5_9PROT</name>
<dbReference type="Proteomes" id="UP000515733">
    <property type="component" value="Chromosome"/>
</dbReference>
<organism evidence="2 3">
    <name type="scientific">Denitratisoma oestradiolicum</name>
    <dbReference type="NCBI Taxonomy" id="311182"/>
    <lineage>
        <taxon>Bacteria</taxon>
        <taxon>Pseudomonadati</taxon>
        <taxon>Pseudomonadota</taxon>
        <taxon>Betaproteobacteria</taxon>
        <taxon>Nitrosomonadales</taxon>
        <taxon>Sterolibacteriaceae</taxon>
        <taxon>Denitratisoma</taxon>
    </lineage>
</organism>
<feature type="region of interest" description="Disordered" evidence="1">
    <location>
        <begin position="1"/>
        <end position="33"/>
    </location>
</feature>
<dbReference type="EMBL" id="LR778301">
    <property type="protein sequence ID" value="CAB1369490.1"/>
    <property type="molecule type" value="Genomic_DNA"/>
</dbReference>
<evidence type="ECO:0000313" key="3">
    <source>
        <dbReference type="Proteomes" id="UP000515733"/>
    </source>
</evidence>
<dbReference type="AlphaFoldDB" id="A0A6S6XTZ5"/>